<sequence>MIDLQHPAADTIRMERTLDAPIETVWRWLVEPELRSQWFAGGAIESHEGGAVELVFDHDNLSTDDVPYPERFKAGKGHVARETVVVYDPPHRLAFTWSGGKEGVATFDLSSDGVRTKLVLTHNGISGPAGLANFGGGWHSHLAVLQAKLSGGSVRDFWTLHAQSEAAVKAALA</sequence>
<dbReference type="AlphaFoldDB" id="A0A7H0LJE3"/>
<keyword evidence="4" id="KW-1185">Reference proteome</keyword>
<name>A0A7H0LJE3_9SPHN</name>
<dbReference type="KEGG" id="spap:H3Z74_00605"/>
<reference evidence="3 4" key="1">
    <citation type="submission" date="2020-09" db="EMBL/GenBank/DDBJ databases">
        <title>Sphingomonas sp., a new species isolated from pork steak.</title>
        <authorList>
            <person name="Heidler von Heilborn D."/>
        </authorList>
    </citation>
    <scope>NUCLEOTIDE SEQUENCE [LARGE SCALE GENOMIC DNA]</scope>
    <source>
        <strain evidence="4">S8-3T</strain>
    </source>
</reference>
<dbReference type="CDD" id="cd08899">
    <property type="entry name" value="SRPBCC_CalC_Aha1-like_6"/>
    <property type="match status" value="1"/>
</dbReference>
<dbReference type="SUPFAM" id="SSF55961">
    <property type="entry name" value="Bet v1-like"/>
    <property type="match status" value="1"/>
</dbReference>
<dbReference type="RefSeq" id="WP_187762105.1">
    <property type="nucleotide sequence ID" value="NZ_CP061038.1"/>
</dbReference>
<protein>
    <submittedName>
        <fullName evidence="3">SRPBCC family protein</fullName>
    </submittedName>
</protein>
<dbReference type="EMBL" id="CP061038">
    <property type="protein sequence ID" value="QNQ09796.1"/>
    <property type="molecule type" value="Genomic_DNA"/>
</dbReference>
<comment type="similarity">
    <text evidence="1">Belongs to the AHA1 family.</text>
</comment>
<dbReference type="Proteomes" id="UP000516148">
    <property type="component" value="Chromosome"/>
</dbReference>
<dbReference type="InterPro" id="IPR013538">
    <property type="entry name" value="ASHA1/2-like_C"/>
</dbReference>
<evidence type="ECO:0000256" key="1">
    <source>
        <dbReference type="ARBA" id="ARBA00006817"/>
    </source>
</evidence>
<dbReference type="Pfam" id="PF08327">
    <property type="entry name" value="AHSA1"/>
    <property type="match status" value="1"/>
</dbReference>
<dbReference type="Gene3D" id="3.30.530.20">
    <property type="match status" value="1"/>
</dbReference>
<dbReference type="InterPro" id="IPR023393">
    <property type="entry name" value="START-like_dom_sf"/>
</dbReference>
<proteinExistence type="inferred from homology"/>
<accession>A0A7H0LJE3</accession>
<feature type="domain" description="Activator of Hsp90 ATPase homologue 1/2-like C-terminal" evidence="2">
    <location>
        <begin position="19"/>
        <end position="147"/>
    </location>
</feature>
<organism evidence="3 4">
    <name type="scientific">Sphingomonas alpina</name>
    <dbReference type="NCBI Taxonomy" id="653931"/>
    <lineage>
        <taxon>Bacteria</taxon>
        <taxon>Pseudomonadati</taxon>
        <taxon>Pseudomonadota</taxon>
        <taxon>Alphaproteobacteria</taxon>
        <taxon>Sphingomonadales</taxon>
        <taxon>Sphingomonadaceae</taxon>
        <taxon>Sphingomonas</taxon>
    </lineage>
</organism>
<evidence type="ECO:0000259" key="2">
    <source>
        <dbReference type="Pfam" id="PF08327"/>
    </source>
</evidence>
<evidence type="ECO:0000313" key="4">
    <source>
        <dbReference type="Proteomes" id="UP000516148"/>
    </source>
</evidence>
<evidence type="ECO:0000313" key="3">
    <source>
        <dbReference type="EMBL" id="QNQ09796.1"/>
    </source>
</evidence>
<gene>
    <name evidence="3" type="ORF">H3Z74_00605</name>
</gene>